<keyword evidence="4 6" id="KW-0067">ATP-binding</keyword>
<reference evidence="6 7" key="1">
    <citation type="submission" date="2018-08" db="EMBL/GenBank/DDBJ databases">
        <title>A genome reference for cultivated species of the human gut microbiota.</title>
        <authorList>
            <person name="Zou Y."/>
            <person name="Xue W."/>
            <person name="Luo G."/>
        </authorList>
    </citation>
    <scope>NUCLEOTIDE SEQUENCE [LARGE SCALE GENOMIC DNA]</scope>
    <source>
        <strain evidence="6 7">AF19-4AC</strain>
    </source>
</reference>
<protein>
    <submittedName>
        <fullName evidence="6">ATP-binding cassette domain-containing protein</fullName>
    </submittedName>
</protein>
<comment type="caution">
    <text evidence="6">The sequence shown here is derived from an EMBL/GenBank/DDBJ whole genome shotgun (WGS) entry which is preliminary data.</text>
</comment>
<dbReference type="SMART" id="SM00382">
    <property type="entry name" value="AAA"/>
    <property type="match status" value="1"/>
</dbReference>
<evidence type="ECO:0000313" key="6">
    <source>
        <dbReference type="EMBL" id="RGT07180.1"/>
    </source>
</evidence>
<dbReference type="InterPro" id="IPR017871">
    <property type="entry name" value="ABC_transporter-like_CS"/>
</dbReference>
<dbReference type="PROSITE" id="PS50893">
    <property type="entry name" value="ABC_TRANSPORTER_2"/>
    <property type="match status" value="1"/>
</dbReference>
<dbReference type="InterPro" id="IPR003439">
    <property type="entry name" value="ABC_transporter-like_ATP-bd"/>
</dbReference>
<dbReference type="PANTHER" id="PTHR43335:SF8">
    <property type="entry name" value="ABC TRANSPORTER, ATP-BINDING PROTEIN"/>
    <property type="match status" value="1"/>
</dbReference>
<dbReference type="AlphaFoldDB" id="A0A412MBG5"/>
<keyword evidence="3" id="KW-0547">Nucleotide-binding</keyword>
<evidence type="ECO:0000313" key="7">
    <source>
        <dbReference type="Proteomes" id="UP000283630"/>
    </source>
</evidence>
<accession>A0A412MBG5</accession>
<dbReference type="PROSITE" id="PS00211">
    <property type="entry name" value="ABC_TRANSPORTER_1"/>
    <property type="match status" value="1"/>
</dbReference>
<dbReference type="Gene3D" id="3.40.50.300">
    <property type="entry name" value="P-loop containing nucleotide triphosphate hydrolases"/>
    <property type="match status" value="1"/>
</dbReference>
<feature type="domain" description="ABC transporter" evidence="5">
    <location>
        <begin position="14"/>
        <end position="241"/>
    </location>
</feature>
<dbReference type="InterPro" id="IPR027417">
    <property type="entry name" value="P-loop_NTPase"/>
</dbReference>
<dbReference type="InterPro" id="IPR003593">
    <property type="entry name" value="AAA+_ATPase"/>
</dbReference>
<evidence type="ECO:0000256" key="1">
    <source>
        <dbReference type="ARBA" id="ARBA00005417"/>
    </source>
</evidence>
<name>A0A412MBG5_9FIRM</name>
<dbReference type="SUPFAM" id="SSF52540">
    <property type="entry name" value="P-loop containing nucleoside triphosphate hydrolases"/>
    <property type="match status" value="1"/>
</dbReference>
<keyword evidence="2" id="KW-0813">Transport</keyword>
<dbReference type="PANTHER" id="PTHR43335">
    <property type="entry name" value="ABC TRANSPORTER, ATP-BINDING PROTEIN"/>
    <property type="match status" value="1"/>
</dbReference>
<dbReference type="EMBL" id="QRWH01000016">
    <property type="protein sequence ID" value="RGT07180.1"/>
    <property type="molecule type" value="Genomic_DNA"/>
</dbReference>
<gene>
    <name evidence="6" type="ORF">DWX53_13240</name>
</gene>
<organism evidence="6 7">
    <name type="scientific">Dorea formicigenerans</name>
    <dbReference type="NCBI Taxonomy" id="39486"/>
    <lineage>
        <taxon>Bacteria</taxon>
        <taxon>Bacillati</taxon>
        <taxon>Bacillota</taxon>
        <taxon>Clostridia</taxon>
        <taxon>Lachnospirales</taxon>
        <taxon>Lachnospiraceae</taxon>
        <taxon>Dorea</taxon>
    </lineage>
</organism>
<evidence type="ECO:0000256" key="3">
    <source>
        <dbReference type="ARBA" id="ARBA00022741"/>
    </source>
</evidence>
<proteinExistence type="inferred from homology"/>
<sequence>MIFYTKRRDDMEILTIKNLTKKYDKVEVLRNINMHVTEGEIYGLIGKNGAGKTTLMKAILGLTDIAGGEIKLWGKTISNMPSLYNRIGANLDFQGFYPELSAYENLKVFSNIRGVTKKYAIEEALEKVDLFNEKDKKYKRFSLGMKKRLGLANAIIHEPEFIILDEPTNGLDPIGISQFREYLMKISKEQETTIMISSHLLSEIDIMADRIGVLNEGVLIAEKSIEEIRQGNRTHIKILVTNGELTCGILEKIFHVEDYEVVDKNTIYIYNLKLNREEFSKELAKYGVGIMEIGVEEENLEAYFKKIIQGD</sequence>
<dbReference type="GO" id="GO:0016887">
    <property type="term" value="F:ATP hydrolysis activity"/>
    <property type="evidence" value="ECO:0007669"/>
    <property type="project" value="InterPro"/>
</dbReference>
<evidence type="ECO:0000259" key="5">
    <source>
        <dbReference type="PROSITE" id="PS50893"/>
    </source>
</evidence>
<evidence type="ECO:0000256" key="2">
    <source>
        <dbReference type="ARBA" id="ARBA00022448"/>
    </source>
</evidence>
<comment type="similarity">
    <text evidence="1">Belongs to the ABC transporter superfamily.</text>
</comment>
<dbReference type="Pfam" id="PF00005">
    <property type="entry name" value="ABC_tran"/>
    <property type="match status" value="1"/>
</dbReference>
<dbReference type="GO" id="GO:0005524">
    <property type="term" value="F:ATP binding"/>
    <property type="evidence" value="ECO:0007669"/>
    <property type="project" value="UniProtKB-KW"/>
</dbReference>
<dbReference type="Proteomes" id="UP000283630">
    <property type="component" value="Unassembled WGS sequence"/>
</dbReference>
<evidence type="ECO:0000256" key="4">
    <source>
        <dbReference type="ARBA" id="ARBA00022840"/>
    </source>
</evidence>